<dbReference type="PANTHER" id="PTHR40422">
    <property type="entry name" value="TRANSLATION MACHINERY-ASSOCIATED PROTEIN 17"/>
    <property type="match status" value="1"/>
</dbReference>
<reference evidence="2" key="1">
    <citation type="submission" date="2011-02" db="EMBL/GenBank/DDBJ databases">
        <authorList>
            <person name="Aslett M."/>
        </authorList>
    </citation>
    <scope>NUCLEOTIDE SEQUENCE</scope>
    <source>
        <strain evidence="2">Liverpool</strain>
    </source>
</reference>
<dbReference type="InterPro" id="IPR038966">
    <property type="entry name" value="TMA17"/>
</dbReference>
<dbReference type="VEuPathDB" id="ToxoDB:NCLIV_060580"/>
<dbReference type="Proteomes" id="UP000007494">
    <property type="component" value="Chromosome XII"/>
</dbReference>
<feature type="region of interest" description="Disordered" evidence="1">
    <location>
        <begin position="191"/>
        <end position="235"/>
    </location>
</feature>
<protein>
    <submittedName>
        <fullName evidence="2">Uncharacterized protein</fullName>
    </submittedName>
</protein>
<dbReference type="EMBL" id="LN714487">
    <property type="protein sequence ID" value="CEL70375.1"/>
    <property type="molecule type" value="Genomic_DNA"/>
</dbReference>
<dbReference type="OMA" id="QNISWHA"/>
<reference evidence="2" key="2">
    <citation type="submission" date="2011-03" db="EMBL/GenBank/DDBJ databases">
        <title>Comparative genomics and transcriptomics of Neospora caninum and Toxoplasma gondii.</title>
        <authorList>
            <person name="Reid A.J."/>
            <person name="Sohal A."/>
            <person name="Harris D."/>
            <person name="Quail M."/>
            <person name="Sanders M."/>
            <person name="Berriman M."/>
            <person name="Wastling J.M."/>
            <person name="Pain A."/>
        </authorList>
    </citation>
    <scope>NUCLEOTIDE SEQUENCE</scope>
    <source>
        <strain evidence="2">Liverpool</strain>
    </source>
</reference>
<dbReference type="AlphaFoldDB" id="F0VPI7"/>
<evidence type="ECO:0000313" key="2">
    <source>
        <dbReference type="EMBL" id="CBZ55633.1"/>
    </source>
</evidence>
<dbReference type="GO" id="GO:0070682">
    <property type="term" value="P:proteasome regulatory particle assembly"/>
    <property type="evidence" value="ECO:0007669"/>
    <property type="project" value="InterPro"/>
</dbReference>
<dbReference type="RefSeq" id="XP_003885661.1">
    <property type="nucleotide sequence ID" value="XM_003885612.1"/>
</dbReference>
<reference evidence="3" key="4">
    <citation type="journal article" date="2015" name="PLoS ONE">
        <title>Comprehensive Evaluation of Toxoplasma gondii VEG and Neospora caninum LIV Genomes with Tachyzoite Stage Transcriptome and Proteome Defines Novel Transcript Features.</title>
        <authorList>
            <person name="Ramaprasad A."/>
            <person name="Mourier T."/>
            <person name="Naeem R."/>
            <person name="Malas T.B."/>
            <person name="Moussa E."/>
            <person name="Panigrahi A."/>
            <person name="Vermont S.J."/>
            <person name="Otto T.D."/>
            <person name="Wastling J."/>
            <person name="Pain A."/>
        </authorList>
    </citation>
    <scope>NUCLEOTIDE SEQUENCE</scope>
    <source>
        <strain evidence="3">Liverpool</strain>
    </source>
</reference>
<dbReference type="eggNOG" id="ENOG502SW02">
    <property type="taxonomic scope" value="Eukaryota"/>
</dbReference>
<name>F0VPI7_NEOCL</name>
<proteinExistence type="predicted"/>
<dbReference type="GeneID" id="13441064"/>
<dbReference type="PANTHER" id="PTHR40422:SF1">
    <property type="entry name" value="TRANSLATION MACHINERY-ASSOCIATED PROTEIN 17"/>
    <property type="match status" value="1"/>
</dbReference>
<keyword evidence="4" id="KW-1185">Reference proteome</keyword>
<evidence type="ECO:0000313" key="3">
    <source>
        <dbReference type="EMBL" id="CEL70375.1"/>
    </source>
</evidence>
<evidence type="ECO:0000256" key="1">
    <source>
        <dbReference type="SAM" id="MobiDB-lite"/>
    </source>
</evidence>
<dbReference type="InParanoid" id="F0VPI7"/>
<sequence length="242" mass="26329">MVEMYLPRCQGKMVALGLRGIDELPEDVRLLKDAEKELENSIFHLERSTTELKEEDPNDPVYAEAIKENEVALEVKQTRLRHVREKISVLMSHGQSATCCCANSCPAATSPPVPPASAPSCPPFTSATLRDQTPSAFARSCEQQPFLEHRIHEGAASVAAEQACVQGASLLEEFRSVRVGGEAVDRGQVRSVSDPVNDYGDRNPDSPSAVTGLHETGHPSLQDDERQGLRLPTGETAQGIFL</sequence>
<reference evidence="4" key="3">
    <citation type="journal article" date="2012" name="PLoS Pathog.">
        <title>Comparative genomics of the apicomplexan parasites Toxoplasma gondii and Neospora caninum: Coccidia differing in host range and transmission strategy.</title>
        <authorList>
            <person name="Reid A.J."/>
            <person name="Vermont S.J."/>
            <person name="Cotton J.A."/>
            <person name="Harris D."/>
            <person name="Hill-Cawthorne G.A."/>
            <person name="Konen-Waisman S."/>
            <person name="Latham S.M."/>
            <person name="Mourier T."/>
            <person name="Norton R."/>
            <person name="Quail M.A."/>
            <person name="Sanders M."/>
            <person name="Shanmugam D."/>
            <person name="Sohal A."/>
            <person name="Wasmuth J.D."/>
            <person name="Brunk B."/>
            <person name="Grigg M.E."/>
            <person name="Howard J.C."/>
            <person name="Parkinson J."/>
            <person name="Roos D.S."/>
            <person name="Trees A.J."/>
            <person name="Berriman M."/>
            <person name="Pain A."/>
            <person name="Wastling J.M."/>
        </authorList>
    </citation>
    <scope>NUCLEOTIDE SEQUENCE [LARGE SCALE GENOMIC DNA]</scope>
    <source>
        <strain evidence="4">Liverpool</strain>
    </source>
</reference>
<dbReference type="EMBL" id="FR823393">
    <property type="protein sequence ID" value="CBZ55633.1"/>
    <property type="molecule type" value="Genomic_DNA"/>
</dbReference>
<accession>F0VPI7</accession>
<feature type="compositionally biased region" description="Basic and acidic residues" evidence="1">
    <location>
        <begin position="215"/>
        <end position="228"/>
    </location>
</feature>
<dbReference type="GO" id="GO:0030674">
    <property type="term" value="F:protein-macromolecule adaptor activity"/>
    <property type="evidence" value="ECO:0007669"/>
    <property type="project" value="TreeGrafter"/>
</dbReference>
<dbReference type="OrthoDB" id="328954at2759"/>
<evidence type="ECO:0000313" key="4">
    <source>
        <dbReference type="Proteomes" id="UP000007494"/>
    </source>
</evidence>
<organism evidence="2 4">
    <name type="scientific">Neospora caninum (strain Liverpool)</name>
    <dbReference type="NCBI Taxonomy" id="572307"/>
    <lineage>
        <taxon>Eukaryota</taxon>
        <taxon>Sar</taxon>
        <taxon>Alveolata</taxon>
        <taxon>Apicomplexa</taxon>
        <taxon>Conoidasida</taxon>
        <taxon>Coccidia</taxon>
        <taxon>Eucoccidiorida</taxon>
        <taxon>Eimeriorina</taxon>
        <taxon>Sarcocystidae</taxon>
        <taxon>Neospora</taxon>
    </lineage>
</organism>
<gene>
    <name evidence="3" type="ORF">BN1204_060580</name>
    <name evidence="2" type="ORF">NCLIV_060580</name>
</gene>